<sequence>MKPTIAFCSDDPELYLLLRHILEAEGYATILIAALSEINDVLTENTPQAIVVDCSAGNFDAIELCGQIKSDDATRGIPIAALISPQKADQFVRLINAGVDDGFVRPLGPDKLLHFLRRATSGIQDRSSAQLPHTKEKILRQGDLEINFEAHYGTFKGRRLDLTPIGFRLLRHLLQYPNCVHSREELADLIWNDRKETNPRMVDVHVSRLRKSLQTDRRRCPIKTVRSYGYILEASTVTS</sequence>
<evidence type="ECO:0000259" key="9">
    <source>
        <dbReference type="PROSITE" id="PS51755"/>
    </source>
</evidence>
<keyword evidence="4 7" id="KW-0238">DNA-binding</keyword>
<keyword evidence="5" id="KW-0804">Transcription</keyword>
<dbReference type="Pfam" id="PF00486">
    <property type="entry name" value="Trans_reg_C"/>
    <property type="match status" value="1"/>
</dbReference>
<dbReference type="GO" id="GO:0006355">
    <property type="term" value="P:regulation of DNA-templated transcription"/>
    <property type="evidence" value="ECO:0007669"/>
    <property type="project" value="InterPro"/>
</dbReference>
<gene>
    <name evidence="10" type="ORF">B5P45_03725</name>
</gene>
<dbReference type="CDD" id="cd00383">
    <property type="entry name" value="trans_reg_C"/>
    <property type="match status" value="1"/>
</dbReference>
<comment type="caution">
    <text evidence="10">The sequence shown here is derived from an EMBL/GenBank/DDBJ whole genome shotgun (WGS) entry which is preliminary data.</text>
</comment>
<evidence type="ECO:0000256" key="1">
    <source>
        <dbReference type="ARBA" id="ARBA00022553"/>
    </source>
</evidence>
<dbReference type="InterPro" id="IPR011006">
    <property type="entry name" value="CheY-like_superfamily"/>
</dbReference>
<feature type="domain" description="Response regulatory" evidence="8">
    <location>
        <begin position="4"/>
        <end position="120"/>
    </location>
</feature>
<dbReference type="Pfam" id="PF00072">
    <property type="entry name" value="Response_reg"/>
    <property type="match status" value="1"/>
</dbReference>
<dbReference type="SMART" id="SM00862">
    <property type="entry name" value="Trans_reg_C"/>
    <property type="match status" value="1"/>
</dbReference>
<dbReference type="PROSITE" id="PS51755">
    <property type="entry name" value="OMPR_PHOB"/>
    <property type="match status" value="1"/>
</dbReference>
<dbReference type="OrthoDB" id="9803032at2"/>
<name>A0A2N9W3A7_9HYPH</name>
<keyword evidence="1 6" id="KW-0597">Phosphoprotein</keyword>
<evidence type="ECO:0000256" key="4">
    <source>
        <dbReference type="ARBA" id="ARBA00023125"/>
    </source>
</evidence>
<evidence type="ECO:0008006" key="12">
    <source>
        <dbReference type="Google" id="ProtNLM"/>
    </source>
</evidence>
<evidence type="ECO:0000256" key="6">
    <source>
        <dbReference type="PROSITE-ProRule" id="PRU00169"/>
    </source>
</evidence>
<feature type="DNA-binding region" description="OmpR/PhoB-type" evidence="7">
    <location>
        <begin position="136"/>
        <end position="234"/>
    </location>
</feature>
<reference evidence="10 11" key="1">
    <citation type="journal article" date="2017" name="Int J Environ Stud">
        <title>Does the Miocene-Pliocene relict legume Oxytropis triphylla form nitrogen-fixing nodules with a combination of bacterial strains?</title>
        <authorList>
            <person name="Safronova V."/>
            <person name="Belimov A."/>
            <person name="Sazanova A."/>
            <person name="Kuznetsova I."/>
            <person name="Popova J."/>
            <person name="Andronov E."/>
            <person name="Verkhozina A."/>
            <person name="Tikhonovich I."/>
        </authorList>
    </citation>
    <scope>NUCLEOTIDE SEQUENCE [LARGE SCALE GENOMIC DNA]</scope>
    <source>
        <strain evidence="10 11">Tri-38</strain>
    </source>
</reference>
<evidence type="ECO:0000256" key="3">
    <source>
        <dbReference type="ARBA" id="ARBA00023015"/>
    </source>
</evidence>
<dbReference type="InterPro" id="IPR036388">
    <property type="entry name" value="WH-like_DNA-bd_sf"/>
</dbReference>
<keyword evidence="11" id="KW-1185">Reference proteome</keyword>
<dbReference type="RefSeq" id="WP_100002073.1">
    <property type="nucleotide sequence ID" value="NZ_CP017941.1"/>
</dbReference>
<feature type="domain" description="OmpR/PhoB-type" evidence="9">
    <location>
        <begin position="136"/>
        <end position="234"/>
    </location>
</feature>
<dbReference type="GO" id="GO:0032993">
    <property type="term" value="C:protein-DNA complex"/>
    <property type="evidence" value="ECO:0007669"/>
    <property type="project" value="TreeGrafter"/>
</dbReference>
<dbReference type="Proteomes" id="UP000232163">
    <property type="component" value="Unassembled WGS sequence"/>
</dbReference>
<dbReference type="InterPro" id="IPR039420">
    <property type="entry name" value="WalR-like"/>
</dbReference>
<protein>
    <recommendedName>
        <fullName evidence="12">DNA-binding response regulator</fullName>
    </recommendedName>
</protein>
<evidence type="ECO:0000259" key="8">
    <source>
        <dbReference type="PROSITE" id="PS50110"/>
    </source>
</evidence>
<evidence type="ECO:0000256" key="5">
    <source>
        <dbReference type="ARBA" id="ARBA00023163"/>
    </source>
</evidence>
<dbReference type="KEGG" id="pht:BLM14_22110"/>
<dbReference type="SUPFAM" id="SSF52172">
    <property type="entry name" value="CheY-like"/>
    <property type="match status" value="1"/>
</dbReference>
<dbReference type="GO" id="GO:0005829">
    <property type="term" value="C:cytosol"/>
    <property type="evidence" value="ECO:0007669"/>
    <property type="project" value="TreeGrafter"/>
</dbReference>
<proteinExistence type="predicted"/>
<evidence type="ECO:0000313" key="11">
    <source>
        <dbReference type="Proteomes" id="UP000232163"/>
    </source>
</evidence>
<accession>A0A2N9W3A7</accession>
<feature type="modified residue" description="4-aspartylphosphate" evidence="6">
    <location>
        <position position="53"/>
    </location>
</feature>
<dbReference type="GO" id="GO:0000156">
    <property type="term" value="F:phosphorelay response regulator activity"/>
    <property type="evidence" value="ECO:0007669"/>
    <property type="project" value="TreeGrafter"/>
</dbReference>
<dbReference type="GO" id="GO:0000976">
    <property type="term" value="F:transcription cis-regulatory region binding"/>
    <property type="evidence" value="ECO:0007669"/>
    <property type="project" value="TreeGrafter"/>
</dbReference>
<dbReference type="SUPFAM" id="SSF46894">
    <property type="entry name" value="C-terminal effector domain of the bipartite response regulators"/>
    <property type="match status" value="1"/>
</dbReference>
<dbReference type="InterPro" id="IPR001867">
    <property type="entry name" value="OmpR/PhoB-type_DNA-bd"/>
</dbReference>
<dbReference type="InterPro" id="IPR001789">
    <property type="entry name" value="Sig_transdc_resp-reg_receiver"/>
</dbReference>
<evidence type="ECO:0000256" key="7">
    <source>
        <dbReference type="PROSITE-ProRule" id="PRU01091"/>
    </source>
</evidence>
<dbReference type="Gene3D" id="1.10.10.10">
    <property type="entry name" value="Winged helix-like DNA-binding domain superfamily/Winged helix DNA-binding domain"/>
    <property type="match status" value="1"/>
</dbReference>
<dbReference type="InterPro" id="IPR016032">
    <property type="entry name" value="Sig_transdc_resp-reg_C-effctor"/>
</dbReference>
<dbReference type="AlphaFoldDB" id="A0A2N9W3A7"/>
<dbReference type="EMBL" id="MZMT01000005">
    <property type="protein sequence ID" value="PIO46225.1"/>
    <property type="molecule type" value="Genomic_DNA"/>
</dbReference>
<keyword evidence="3" id="KW-0805">Transcription regulation</keyword>
<dbReference type="PROSITE" id="PS50110">
    <property type="entry name" value="RESPONSE_REGULATORY"/>
    <property type="match status" value="1"/>
</dbReference>
<evidence type="ECO:0000313" key="10">
    <source>
        <dbReference type="EMBL" id="PIO46225.1"/>
    </source>
</evidence>
<evidence type="ECO:0000256" key="2">
    <source>
        <dbReference type="ARBA" id="ARBA00023012"/>
    </source>
</evidence>
<dbReference type="PANTHER" id="PTHR48111:SF1">
    <property type="entry name" value="TWO-COMPONENT RESPONSE REGULATOR ORR33"/>
    <property type="match status" value="1"/>
</dbReference>
<organism evidence="10 11">
    <name type="scientific">Phyllobacterium zundukense</name>
    <dbReference type="NCBI Taxonomy" id="1867719"/>
    <lineage>
        <taxon>Bacteria</taxon>
        <taxon>Pseudomonadati</taxon>
        <taxon>Pseudomonadota</taxon>
        <taxon>Alphaproteobacteria</taxon>
        <taxon>Hyphomicrobiales</taxon>
        <taxon>Phyllobacteriaceae</taxon>
        <taxon>Phyllobacterium</taxon>
    </lineage>
</organism>
<dbReference type="Gene3D" id="3.40.50.2300">
    <property type="match status" value="1"/>
</dbReference>
<dbReference type="PANTHER" id="PTHR48111">
    <property type="entry name" value="REGULATOR OF RPOS"/>
    <property type="match status" value="1"/>
</dbReference>
<keyword evidence="2" id="KW-0902">Two-component regulatory system</keyword>